<dbReference type="AlphaFoldDB" id="F4PZX5"/>
<accession>F4PZX5</accession>
<dbReference type="EMBL" id="GL883017">
    <property type="protein sequence ID" value="EGG18889.1"/>
    <property type="molecule type" value="Genomic_DNA"/>
</dbReference>
<dbReference type="RefSeq" id="XP_004357351.1">
    <property type="nucleotide sequence ID" value="XM_004357295.1"/>
</dbReference>
<name>F4PZX5_CACFS</name>
<sequence>MQGLRAVATATAPKLSLFKPAALVVHGNQYLDSLRTQSKNDYAVQNLERLNVNVKNEGNTGAKSINAKEWLQDLHKHNGTNFISLSRTSSPLAEQKKTDKSSHEDDFVLVSSNKDDLHKAWNITNKNQTESSEPIAISSNTTGVKNLNDYLLWRKIALGDVRERFKNSLERMRDFAILHHNEMDQVPKALTTSFLNQLEMAEKFIHMDVMLSTKKELDQLFRFLNLPPEYVLTSQARVALQILNATTCMMNNEPIKKPFSKNDKLNQEFSTLSDEMNQSLIDSMVCSCNYLEKDF</sequence>
<dbReference type="Proteomes" id="UP000007797">
    <property type="component" value="Unassembled WGS sequence"/>
</dbReference>
<keyword evidence="2" id="KW-1185">Reference proteome</keyword>
<evidence type="ECO:0000313" key="2">
    <source>
        <dbReference type="Proteomes" id="UP000007797"/>
    </source>
</evidence>
<gene>
    <name evidence="1" type="ORF">DFA_02628</name>
</gene>
<reference evidence="2" key="1">
    <citation type="journal article" date="2011" name="Genome Res.">
        <title>Phylogeny-wide analysis of social amoeba genomes highlights ancient origins for complex intercellular communication.</title>
        <authorList>
            <person name="Heidel A.J."/>
            <person name="Lawal H.M."/>
            <person name="Felder M."/>
            <person name="Schilde C."/>
            <person name="Helps N.R."/>
            <person name="Tunggal B."/>
            <person name="Rivero F."/>
            <person name="John U."/>
            <person name="Schleicher M."/>
            <person name="Eichinger L."/>
            <person name="Platzer M."/>
            <person name="Noegel A.A."/>
            <person name="Schaap P."/>
            <person name="Gloeckner G."/>
        </authorList>
    </citation>
    <scope>NUCLEOTIDE SEQUENCE [LARGE SCALE GENOMIC DNA]</scope>
    <source>
        <strain evidence="2">SH3</strain>
    </source>
</reference>
<proteinExistence type="predicted"/>
<evidence type="ECO:0000313" key="1">
    <source>
        <dbReference type="EMBL" id="EGG18889.1"/>
    </source>
</evidence>
<dbReference type="OrthoDB" id="16531at2759"/>
<protein>
    <submittedName>
        <fullName evidence="1">Uncharacterized protein</fullName>
    </submittedName>
</protein>
<dbReference type="OMA" id="RMRDFTI"/>
<organism evidence="1 2">
    <name type="scientific">Cavenderia fasciculata</name>
    <name type="common">Slime mold</name>
    <name type="synonym">Dictyostelium fasciculatum</name>
    <dbReference type="NCBI Taxonomy" id="261658"/>
    <lineage>
        <taxon>Eukaryota</taxon>
        <taxon>Amoebozoa</taxon>
        <taxon>Evosea</taxon>
        <taxon>Eumycetozoa</taxon>
        <taxon>Dictyostelia</taxon>
        <taxon>Acytosteliales</taxon>
        <taxon>Cavenderiaceae</taxon>
        <taxon>Cavenderia</taxon>
    </lineage>
</organism>
<dbReference type="GeneID" id="14871004"/>
<dbReference type="KEGG" id="dfa:DFA_02628"/>